<gene>
    <name evidence="2" type="ORF">RHIMIDRAFT_127923</name>
</gene>
<proteinExistence type="predicted"/>
<dbReference type="EMBL" id="KZ303848">
    <property type="protein sequence ID" value="PHZ13041.1"/>
    <property type="molecule type" value="Genomic_DNA"/>
</dbReference>
<reference evidence="2 3" key="1">
    <citation type="journal article" date="2016" name="Proc. Natl. Acad. Sci. U.S.A.">
        <title>Lipid metabolic changes in an early divergent fungus govern the establishment of a mutualistic symbiosis with endobacteria.</title>
        <authorList>
            <person name="Lastovetsky O.A."/>
            <person name="Gaspar M.L."/>
            <person name="Mondo S.J."/>
            <person name="LaButti K.M."/>
            <person name="Sandor L."/>
            <person name="Grigoriev I.V."/>
            <person name="Henry S.A."/>
            <person name="Pawlowska T.E."/>
        </authorList>
    </citation>
    <scope>NUCLEOTIDE SEQUENCE [LARGE SCALE GENOMIC DNA]</scope>
    <source>
        <strain evidence="2 3">ATCC 52813</strain>
    </source>
</reference>
<sequence>MLKLQLWLSLWDHPLVKLKKKKKAEVIHPGSNAKVFSKTCFFCLRLLLLLYVIALFCGILLFSHELFVQSFSHELLVQSFNNELSSTSLSFHEARKKEKKNIRNHEKKFILFIS</sequence>
<dbReference type="AlphaFoldDB" id="A0A2G4SW84"/>
<evidence type="ECO:0000313" key="2">
    <source>
        <dbReference type="EMBL" id="PHZ13041.1"/>
    </source>
</evidence>
<keyword evidence="1" id="KW-0812">Transmembrane</keyword>
<dbReference type="Proteomes" id="UP000242254">
    <property type="component" value="Unassembled WGS sequence"/>
</dbReference>
<dbReference type="RefSeq" id="XP_023466749.1">
    <property type="nucleotide sequence ID" value="XM_023605499.1"/>
</dbReference>
<feature type="transmembrane region" description="Helical" evidence="1">
    <location>
        <begin position="42"/>
        <end position="62"/>
    </location>
</feature>
<keyword evidence="1" id="KW-1133">Transmembrane helix</keyword>
<name>A0A2G4SW84_RHIZD</name>
<accession>A0A2G4SW84</accession>
<protein>
    <submittedName>
        <fullName evidence="2">Uncharacterized protein</fullName>
    </submittedName>
</protein>
<evidence type="ECO:0000256" key="1">
    <source>
        <dbReference type="SAM" id="Phobius"/>
    </source>
</evidence>
<evidence type="ECO:0000313" key="3">
    <source>
        <dbReference type="Proteomes" id="UP000242254"/>
    </source>
</evidence>
<dbReference type="GeneID" id="35436489"/>
<organism evidence="2 3">
    <name type="scientific">Rhizopus microsporus ATCC 52813</name>
    <dbReference type="NCBI Taxonomy" id="1340429"/>
    <lineage>
        <taxon>Eukaryota</taxon>
        <taxon>Fungi</taxon>
        <taxon>Fungi incertae sedis</taxon>
        <taxon>Mucoromycota</taxon>
        <taxon>Mucoromycotina</taxon>
        <taxon>Mucoromycetes</taxon>
        <taxon>Mucorales</taxon>
        <taxon>Mucorineae</taxon>
        <taxon>Rhizopodaceae</taxon>
        <taxon>Rhizopus</taxon>
    </lineage>
</organism>
<keyword evidence="3" id="KW-1185">Reference proteome</keyword>
<keyword evidence="1" id="KW-0472">Membrane</keyword>